<feature type="region of interest" description="Disordered" evidence="1">
    <location>
        <begin position="1275"/>
        <end position="1301"/>
    </location>
</feature>
<protein>
    <submittedName>
        <fullName evidence="3">Uncharacterized protein</fullName>
    </submittedName>
</protein>
<feature type="region of interest" description="Disordered" evidence="1">
    <location>
        <begin position="126"/>
        <end position="150"/>
    </location>
</feature>
<name>A0AAN8P3H2_9PEZI</name>
<feature type="signal peptide" evidence="2">
    <location>
        <begin position="1"/>
        <end position="18"/>
    </location>
</feature>
<keyword evidence="2" id="KW-0732">Signal</keyword>
<feature type="compositionally biased region" description="Basic and acidic residues" evidence="1">
    <location>
        <begin position="138"/>
        <end position="150"/>
    </location>
</feature>
<evidence type="ECO:0000256" key="2">
    <source>
        <dbReference type="SAM" id="SignalP"/>
    </source>
</evidence>
<feature type="chain" id="PRO_5042992945" evidence="2">
    <location>
        <begin position="19"/>
        <end position="1301"/>
    </location>
</feature>
<organism evidence="3 4">
    <name type="scientific">Arthrobotrys conoides</name>
    <dbReference type="NCBI Taxonomy" id="74498"/>
    <lineage>
        <taxon>Eukaryota</taxon>
        <taxon>Fungi</taxon>
        <taxon>Dikarya</taxon>
        <taxon>Ascomycota</taxon>
        <taxon>Pezizomycotina</taxon>
        <taxon>Orbiliomycetes</taxon>
        <taxon>Orbiliales</taxon>
        <taxon>Orbiliaceae</taxon>
        <taxon>Arthrobotrys</taxon>
    </lineage>
</organism>
<dbReference type="EMBL" id="JAVHJM010000015">
    <property type="protein sequence ID" value="KAK6497221.1"/>
    <property type="molecule type" value="Genomic_DNA"/>
</dbReference>
<gene>
    <name evidence="3" type="ORF">TWF506_004696</name>
</gene>
<keyword evidence="4" id="KW-1185">Reference proteome</keyword>
<reference evidence="3 4" key="1">
    <citation type="submission" date="2019-10" db="EMBL/GenBank/DDBJ databases">
        <authorList>
            <person name="Palmer J.M."/>
        </authorList>
    </citation>
    <scope>NUCLEOTIDE SEQUENCE [LARGE SCALE GENOMIC DNA]</scope>
    <source>
        <strain evidence="3 4">TWF506</strain>
    </source>
</reference>
<feature type="compositionally biased region" description="Acidic residues" evidence="1">
    <location>
        <begin position="390"/>
        <end position="404"/>
    </location>
</feature>
<accession>A0AAN8P3H2</accession>
<feature type="region of interest" description="Disordered" evidence="1">
    <location>
        <begin position="390"/>
        <end position="418"/>
    </location>
</feature>
<sequence length="1301" mass="146342">MVSVRSLFLFSLLLGHWGDTPSWGVSSKALPSKSQSQHLSKAYVEFGGSYPDNQNGTINSTSYGSVSPLMPAQEFENLSNEKGYTHAKRAGSDSGDEMEVDDEDEIMHDDDDEESFDDDSPYYADAVQKGEINQDMEQENRDLERRPDKDPSIRLDEISFKLNTKAFELFEEVGLKEFWQKIDRIGFITPNSYMAIHGEAPGLQKIFATTMVSIADGHMILTHDRSEFRGSPVYGNLELLAGIWARAQQETEDLYGPTATLEFVSIQKIDHPRTIEQLVIAKKNWFNSGERGRITQGFKVEKSEIPLTNQNSRNVWSALRGIPEVDAIIRMIFTFPHQFRGVLLSSIYVQFDKLDKPTSAKLFLQFEWPVDTTISHNFDWGGAPELGFEEKEDEWGEEPLEDGDTATKEIPPQPKPLAPDQNVLIIESEELSVAKGPVLHPLLPDIDRTTYKASHSPTFKLIESRYMATSDRETNIYMVACSQQEGELVFLGFKNEDYGTPANIAQAGKVLADILYAAWIHETRPDAQINGMAFSSLSPQNEDSLDSAFQENKIESINDIRTVNHFDKKFSKIVRIFLQTDAGKAVKSFVQKYGTGVGNLNLHSIQYGRYAQATGAEGRFFIYITFRSDSSPAAGLESSSASQYKLTKRRLLTGISLYLEILESIQDYASFVDEAIRTRTFQRVVVYTSPNILREKFGFEVVKYVGDTGKKWKIYISPAKDHLKAFLKSSPQIFMRTLWDAKGERVQDVNYSERARLFDGVRYFGVTIGPAGKNNEDNGYKLACYWDHAHLVVLKTPKEEIQKNHPPLEDIMFAAWVSVYGDHKKDGLSQPISTAVPEQTLTVRDGAPIAYISFLEVSQQAEAQMNAIFRWLGEPKSSAICLRNTLWEAVNGHRRQRPGSQLNGLRALASVHHIRLYWLLMLTTPEVKAVARMFEKYKRQTTRGSSIDGICLRWRGAVGDESPEILVTSTPFARTKQPYVLDYIRSLQSPARDTRTRGLRSLIFQLVVPYIGPSSDNEPQIPATEYSFESGTSTPQIIEGANLACRTIEEFKVEFPEGFAYDLKGPHLTPYLPVTATSQTERVTYNFIVSSKDRYVIIPETVPGAGLDITTFIERLGRILARVWMLSRDPDVDISLEAKRRLRPDTIRQRKSLLAVRFVSFLKISHESEQEFSKILRDFSVIWSGRIQVLFASHLTQIRHDDGNMGPLVSVNNVLGFVAFVQILGLKEISAVSIMMQDYPSVVYAERIMAVGISGTRGNLQLSLHLKRKLITKSISKPKGRNENGGEAGGVADETGGSDGE</sequence>
<comment type="caution">
    <text evidence="3">The sequence shown here is derived from an EMBL/GenBank/DDBJ whole genome shotgun (WGS) entry which is preliminary data.</text>
</comment>
<feature type="region of interest" description="Disordered" evidence="1">
    <location>
        <begin position="77"/>
        <end position="101"/>
    </location>
</feature>
<dbReference type="Proteomes" id="UP001307849">
    <property type="component" value="Unassembled WGS sequence"/>
</dbReference>
<proteinExistence type="predicted"/>
<evidence type="ECO:0000256" key="1">
    <source>
        <dbReference type="SAM" id="MobiDB-lite"/>
    </source>
</evidence>
<evidence type="ECO:0000313" key="4">
    <source>
        <dbReference type="Proteomes" id="UP001307849"/>
    </source>
</evidence>
<evidence type="ECO:0000313" key="3">
    <source>
        <dbReference type="EMBL" id="KAK6497221.1"/>
    </source>
</evidence>